<evidence type="ECO:0008006" key="3">
    <source>
        <dbReference type="Google" id="ProtNLM"/>
    </source>
</evidence>
<evidence type="ECO:0000313" key="1">
    <source>
        <dbReference type="EMBL" id="CAH1100774.1"/>
    </source>
</evidence>
<dbReference type="EMBL" id="OV651822">
    <property type="protein sequence ID" value="CAH1100774.1"/>
    <property type="molecule type" value="Genomic_DNA"/>
</dbReference>
<protein>
    <recommendedName>
        <fullName evidence="3">DUF4371 domain-containing protein</fullName>
    </recommendedName>
</protein>
<gene>
    <name evidence="1" type="ORF">PSYICH_LOCUS1791</name>
</gene>
<dbReference type="PANTHER" id="PTHR45749">
    <property type="match status" value="1"/>
</dbReference>
<accession>A0A9P0G3M9</accession>
<reference evidence="1" key="1">
    <citation type="submission" date="2022-01" db="EMBL/GenBank/DDBJ databases">
        <authorList>
            <person name="King R."/>
        </authorList>
    </citation>
    <scope>NUCLEOTIDE SEQUENCE</scope>
</reference>
<proteinExistence type="predicted"/>
<organism evidence="1 2">
    <name type="scientific">Psylliodes chrysocephalus</name>
    <dbReference type="NCBI Taxonomy" id="3402493"/>
    <lineage>
        <taxon>Eukaryota</taxon>
        <taxon>Metazoa</taxon>
        <taxon>Ecdysozoa</taxon>
        <taxon>Arthropoda</taxon>
        <taxon>Hexapoda</taxon>
        <taxon>Insecta</taxon>
        <taxon>Pterygota</taxon>
        <taxon>Neoptera</taxon>
        <taxon>Endopterygota</taxon>
        <taxon>Coleoptera</taxon>
        <taxon>Polyphaga</taxon>
        <taxon>Cucujiformia</taxon>
        <taxon>Chrysomeloidea</taxon>
        <taxon>Chrysomelidae</taxon>
        <taxon>Galerucinae</taxon>
        <taxon>Alticini</taxon>
        <taxon>Psylliodes</taxon>
    </lineage>
</organism>
<dbReference type="OrthoDB" id="6779981at2759"/>
<sequence length="150" mass="17185">MALQKEIDSNRNKLHYIVKTILFLAVQDIPLRGKTGQRAVLNNVLNFRAEAGDEVLRYNLITAAKNAKYISHRIQNEIINISCEILREKIVWRVNKAKYFSVLADETANISGLKSLSIGFRFVECNDANKYYMDVKSIAHAIVENEQKWG</sequence>
<dbReference type="AlphaFoldDB" id="A0A9P0G3M9"/>
<evidence type="ECO:0000313" key="2">
    <source>
        <dbReference type="Proteomes" id="UP001153636"/>
    </source>
</evidence>
<name>A0A9P0G3M9_9CUCU</name>
<dbReference type="PANTHER" id="PTHR45749:SF21">
    <property type="entry name" value="DUF4371 DOMAIN-CONTAINING PROTEIN"/>
    <property type="match status" value="1"/>
</dbReference>
<keyword evidence="2" id="KW-1185">Reference proteome</keyword>
<dbReference type="Proteomes" id="UP001153636">
    <property type="component" value="Chromosome 10"/>
</dbReference>